<accession>A0ABU9KVU6</accession>
<keyword evidence="2" id="KW-1185">Reference proteome</keyword>
<evidence type="ECO:0000313" key="2">
    <source>
        <dbReference type="Proteomes" id="UP001396646"/>
    </source>
</evidence>
<protein>
    <submittedName>
        <fullName evidence="1">Uncharacterized protein</fullName>
    </submittedName>
</protein>
<organism evidence="1 2">
    <name type="scientific">Methanococcoides cohabitans</name>
    <dbReference type="NCBI Taxonomy" id="3136559"/>
    <lineage>
        <taxon>Archaea</taxon>
        <taxon>Methanobacteriati</taxon>
        <taxon>Methanobacteriota</taxon>
        <taxon>Stenosarchaea group</taxon>
        <taxon>Methanomicrobia</taxon>
        <taxon>Methanosarcinales</taxon>
        <taxon>Methanosarcinaceae</taxon>
        <taxon>Methanococcoides</taxon>
    </lineage>
</organism>
<dbReference type="RefSeq" id="WP_342128044.1">
    <property type="nucleotide sequence ID" value="NZ_JBCAUS010000008.1"/>
</dbReference>
<comment type="caution">
    <text evidence="1">The sequence shown here is derived from an EMBL/GenBank/DDBJ whole genome shotgun (WGS) entry which is preliminary data.</text>
</comment>
<dbReference type="PROSITE" id="PS51257">
    <property type="entry name" value="PROKAR_LIPOPROTEIN"/>
    <property type="match status" value="1"/>
</dbReference>
<sequence>MNKFIKIIGILLLLFATIGCISGEDTDDRTDMNDVEVDSSTVADEGEALAHDSENEVQSKPAEYDGTLVRNYEIVETEEDPWKSAIRKQYRVLVPTDITEEELKATLIQIVLDKTSENKDIDAISIFAYDRREDVNGAYTLGTADWCPNGNWGDVTPEIASSNDRSSYEYVFDIKDKVGNDDLDRPTDLEFEIKNYYSACYDAEWDNIDLSDPYATVDEEVVYQKVADKYGITKEEAKEICMKVTLYQMQ</sequence>
<reference evidence="1 2" key="1">
    <citation type="submission" date="2024-04" db="EMBL/GenBank/DDBJ databases">
        <title>Methanococcoides sp. LMO-2.</title>
        <authorList>
            <person name="Liang L."/>
        </authorList>
    </citation>
    <scope>NUCLEOTIDE SEQUENCE [LARGE SCALE GENOMIC DNA]</scope>
    <source>
        <strain evidence="1 2">LMO-2</strain>
    </source>
</reference>
<gene>
    <name evidence="1" type="ORF">WOA13_11500</name>
</gene>
<dbReference type="Proteomes" id="UP001396646">
    <property type="component" value="Unassembled WGS sequence"/>
</dbReference>
<proteinExistence type="predicted"/>
<name>A0ABU9KVU6_9EURY</name>
<evidence type="ECO:0000313" key="1">
    <source>
        <dbReference type="EMBL" id="MEL4306442.1"/>
    </source>
</evidence>
<dbReference type="EMBL" id="JBCAUS010000008">
    <property type="protein sequence ID" value="MEL4306442.1"/>
    <property type="molecule type" value="Genomic_DNA"/>
</dbReference>